<dbReference type="KEGG" id="prn:BW723_00640"/>
<evidence type="ECO:0000313" key="5">
    <source>
        <dbReference type="Proteomes" id="UP000092612"/>
    </source>
</evidence>
<protein>
    <recommendedName>
        <fullName evidence="6">Two-component system response regulator</fullName>
    </recommendedName>
</protein>
<dbReference type="AlphaFoldDB" id="A0A1B8U4U1"/>
<keyword evidence="1" id="KW-0597">Phosphoprotein</keyword>
<dbReference type="PANTHER" id="PTHR37299">
    <property type="entry name" value="TRANSCRIPTIONAL REGULATOR-RELATED"/>
    <property type="match status" value="1"/>
</dbReference>
<dbReference type="Gene3D" id="2.40.50.1020">
    <property type="entry name" value="LytTr DNA-binding domain"/>
    <property type="match status" value="1"/>
</dbReference>
<dbReference type="GO" id="GO:0003677">
    <property type="term" value="F:DNA binding"/>
    <property type="evidence" value="ECO:0007669"/>
    <property type="project" value="InterPro"/>
</dbReference>
<dbReference type="RefSeq" id="WP_068358699.1">
    <property type="nucleotide sequence ID" value="NZ_CP019337.1"/>
</dbReference>
<dbReference type="SMART" id="SM00448">
    <property type="entry name" value="REC"/>
    <property type="match status" value="1"/>
</dbReference>
<dbReference type="PROSITE" id="PS50110">
    <property type="entry name" value="RESPONSE_REGULATORY"/>
    <property type="match status" value="1"/>
</dbReference>
<proteinExistence type="predicted"/>
<dbReference type="SUPFAM" id="SSF52172">
    <property type="entry name" value="CheY-like"/>
    <property type="match status" value="1"/>
</dbReference>
<dbReference type="InterPro" id="IPR046947">
    <property type="entry name" value="LytR-like"/>
</dbReference>
<sequence length="246" mass="28847">MTNIKAILVDDEINARENLRFLLNDFCTNINILAEASNVNDAVLLIKAHKPDVVFLDIQMPQKNGFQLLEEFDEINFQVIFVTAYDNYAIRAFQVAALDYLLKPIDVDLLKEAIGKVEKNINNYNSIHRYKLLEEKNKKLAIPYKNDYVIVKVNNILCIEADRMYSKIHMLDDKTFLVTKKLSYYENLFLDDNSFVRSHRSWIININKIKTYSKKDREAILINNVKIPISRGYKEDFEDSFSNRIH</sequence>
<feature type="domain" description="Response regulatory" evidence="2">
    <location>
        <begin position="5"/>
        <end position="118"/>
    </location>
</feature>
<organism evidence="4 5">
    <name type="scientific">Polaribacter reichenbachii</name>
    <dbReference type="NCBI Taxonomy" id="996801"/>
    <lineage>
        <taxon>Bacteria</taxon>
        <taxon>Pseudomonadati</taxon>
        <taxon>Bacteroidota</taxon>
        <taxon>Flavobacteriia</taxon>
        <taxon>Flavobacteriales</taxon>
        <taxon>Flavobacteriaceae</taxon>
    </lineage>
</organism>
<gene>
    <name evidence="4" type="ORF">LPB301_05385</name>
</gene>
<accession>A0A1B8U4U1</accession>
<evidence type="ECO:0000259" key="2">
    <source>
        <dbReference type="PROSITE" id="PS50110"/>
    </source>
</evidence>
<dbReference type="GO" id="GO:0000156">
    <property type="term" value="F:phosphorelay response regulator activity"/>
    <property type="evidence" value="ECO:0007669"/>
    <property type="project" value="InterPro"/>
</dbReference>
<feature type="modified residue" description="4-aspartylphosphate" evidence="1">
    <location>
        <position position="57"/>
    </location>
</feature>
<name>A0A1B8U4U1_9FLAO</name>
<dbReference type="Gene3D" id="3.40.50.2300">
    <property type="match status" value="1"/>
</dbReference>
<evidence type="ECO:0000313" key="4">
    <source>
        <dbReference type="EMBL" id="OBY66861.1"/>
    </source>
</evidence>
<dbReference type="PANTHER" id="PTHR37299:SF1">
    <property type="entry name" value="STAGE 0 SPORULATION PROTEIN A HOMOLOG"/>
    <property type="match status" value="1"/>
</dbReference>
<dbReference type="STRING" id="996801.BW723_00640"/>
<dbReference type="InterPro" id="IPR011006">
    <property type="entry name" value="CheY-like_superfamily"/>
</dbReference>
<dbReference type="InterPro" id="IPR007492">
    <property type="entry name" value="LytTR_DNA-bd_dom"/>
</dbReference>
<evidence type="ECO:0000259" key="3">
    <source>
        <dbReference type="PROSITE" id="PS50930"/>
    </source>
</evidence>
<comment type="caution">
    <text evidence="4">The sequence shown here is derived from an EMBL/GenBank/DDBJ whole genome shotgun (WGS) entry which is preliminary data.</text>
</comment>
<dbReference type="Pfam" id="PF00072">
    <property type="entry name" value="Response_reg"/>
    <property type="match status" value="1"/>
</dbReference>
<reference evidence="5" key="1">
    <citation type="submission" date="2016-02" db="EMBL/GenBank/DDBJ databases">
        <title>Paenibacillus sp. LPB0068, isolated from Crassostrea gigas.</title>
        <authorList>
            <person name="Shin S.-K."/>
            <person name="Yi H."/>
        </authorList>
    </citation>
    <scope>NUCLEOTIDE SEQUENCE [LARGE SCALE GENOMIC DNA]</scope>
    <source>
        <strain evidence="5">KCTC 23969</strain>
    </source>
</reference>
<dbReference type="SMART" id="SM00850">
    <property type="entry name" value="LytTR"/>
    <property type="match status" value="1"/>
</dbReference>
<feature type="domain" description="HTH LytTR-type" evidence="3">
    <location>
        <begin position="140"/>
        <end position="243"/>
    </location>
</feature>
<dbReference type="Proteomes" id="UP000092612">
    <property type="component" value="Unassembled WGS sequence"/>
</dbReference>
<evidence type="ECO:0008006" key="6">
    <source>
        <dbReference type="Google" id="ProtNLM"/>
    </source>
</evidence>
<dbReference type="OrthoDB" id="2168082at2"/>
<dbReference type="EMBL" id="LSFL01000011">
    <property type="protein sequence ID" value="OBY66861.1"/>
    <property type="molecule type" value="Genomic_DNA"/>
</dbReference>
<evidence type="ECO:0000256" key="1">
    <source>
        <dbReference type="PROSITE-ProRule" id="PRU00169"/>
    </source>
</evidence>
<dbReference type="PROSITE" id="PS50930">
    <property type="entry name" value="HTH_LYTTR"/>
    <property type="match status" value="1"/>
</dbReference>
<dbReference type="InterPro" id="IPR001789">
    <property type="entry name" value="Sig_transdc_resp-reg_receiver"/>
</dbReference>
<dbReference type="Pfam" id="PF04397">
    <property type="entry name" value="LytTR"/>
    <property type="match status" value="1"/>
</dbReference>
<keyword evidence="5" id="KW-1185">Reference proteome</keyword>